<dbReference type="InterPro" id="IPR049730">
    <property type="entry name" value="SNF2/RAD54-like_C"/>
</dbReference>
<keyword evidence="4" id="KW-0067">ATP-binding</keyword>
<gene>
    <name evidence="4" type="ORF">SAMN04244560_01923</name>
</gene>
<evidence type="ECO:0000256" key="1">
    <source>
        <dbReference type="ARBA" id="ARBA00022801"/>
    </source>
</evidence>
<proteinExistence type="predicted"/>
<dbReference type="Gene3D" id="3.40.50.300">
    <property type="entry name" value="P-loop containing nucleotide triphosphate hydrolases"/>
    <property type="match status" value="1"/>
</dbReference>
<dbReference type="PROSITE" id="PS51192">
    <property type="entry name" value="HELICASE_ATP_BIND_1"/>
    <property type="match status" value="1"/>
</dbReference>
<keyword evidence="1" id="KW-0378">Hydrolase</keyword>
<accession>A0A1G7S6R3</accession>
<feature type="domain" description="Helicase ATP-binding" evidence="2">
    <location>
        <begin position="119"/>
        <end position="286"/>
    </location>
</feature>
<dbReference type="SMART" id="SM00490">
    <property type="entry name" value="HELICc"/>
    <property type="match status" value="1"/>
</dbReference>
<reference evidence="4 5" key="1">
    <citation type="submission" date="2016-10" db="EMBL/GenBank/DDBJ databases">
        <authorList>
            <person name="de Groot N.N."/>
        </authorList>
    </citation>
    <scope>NUCLEOTIDE SEQUENCE [LARGE SCALE GENOMIC DNA]</scope>
    <source>
        <strain evidence="4 5">DSM 569</strain>
    </source>
</reference>
<keyword evidence="4" id="KW-0347">Helicase</keyword>
<evidence type="ECO:0000259" key="2">
    <source>
        <dbReference type="PROSITE" id="PS51192"/>
    </source>
</evidence>
<dbReference type="AlphaFoldDB" id="A0A1G7S6R3"/>
<evidence type="ECO:0000313" key="5">
    <source>
        <dbReference type="Proteomes" id="UP000183404"/>
    </source>
</evidence>
<dbReference type="Gene3D" id="3.40.50.10810">
    <property type="entry name" value="Tandem AAA-ATPase domain"/>
    <property type="match status" value="1"/>
</dbReference>
<keyword evidence="4" id="KW-0547">Nucleotide-binding</keyword>
<sequence>MIYAHDLSYNKYQGIIDVRFKYHPLYVEAMKQVPTAHYDKRNDIWTFHAYYRKEFEQATKGFLVIWDGKEYEIQGMDEEKIPDYPLVPGYFVSYDENGRVVEWKGFKTAPYGRFQVRGFNALVTHQHLLLADDTGLGKTAMTIYALEALKKAGEISQGLVICKATLIYNWVDEIEKHSDLKAIPIIGIKTKREKIYQHLLSDNSWTVAVISYETYKADLEILKWIARKKSLDFCVLDEAHKTKNPHSQIGMAIHEIPFKYKYALTATPMPNNLLEIYNYAKWFGYNVGNYYQFRNRFALMGGYNNKEVIGYKNIDSIINLLKMIMLRRLKKDKLKELPDISFKVIKVEMGREQQKYYDAVKHEIIEVLRTTKVTNATALAKLTRLQQVTDYPPLIGADAPSAKLEALDELVESMIESKEKVIIFSKFRSIVEMLEQRYEKYNPAVIHGEIDAKERQNQVKKFQNDKSCWVFIGSSPACREGITLTAATNVIFYDLEWTPADVEQAYSRAYRIGQKNAVNVYFLITKNSIDEHVLEVINIKNHVSQSVMGTNENTIQTETIRELVYKVLMENFIKNLQDTPIHYRKVKIMEGSKRE</sequence>
<dbReference type="InterPro" id="IPR000330">
    <property type="entry name" value="SNF2_N"/>
</dbReference>
<protein>
    <submittedName>
        <fullName evidence="4">Helicase conserved C-terminal domain-containing protein</fullName>
    </submittedName>
</protein>
<dbReference type="RefSeq" id="WP_074592684.1">
    <property type="nucleotide sequence ID" value="NZ_FNBS01000049.1"/>
</dbReference>
<dbReference type="EMBL" id="FNBS01000049">
    <property type="protein sequence ID" value="SDG18642.1"/>
    <property type="molecule type" value="Genomic_DNA"/>
</dbReference>
<name>A0A1G7S6R3_THETY</name>
<dbReference type="InterPro" id="IPR014001">
    <property type="entry name" value="Helicase_ATP-bd"/>
</dbReference>
<dbReference type="CDD" id="cd18793">
    <property type="entry name" value="SF2_C_SNF"/>
    <property type="match status" value="1"/>
</dbReference>
<organism evidence="4 5">
    <name type="scientific">Thermoanaerobacter thermohydrosulfuricus</name>
    <name type="common">Clostridium thermohydrosulfuricum</name>
    <dbReference type="NCBI Taxonomy" id="1516"/>
    <lineage>
        <taxon>Bacteria</taxon>
        <taxon>Bacillati</taxon>
        <taxon>Bacillota</taxon>
        <taxon>Clostridia</taxon>
        <taxon>Thermoanaerobacterales</taxon>
        <taxon>Thermoanaerobacteraceae</taxon>
        <taxon>Thermoanaerobacter</taxon>
    </lineage>
</organism>
<dbReference type="Pfam" id="PF00271">
    <property type="entry name" value="Helicase_C"/>
    <property type="match status" value="1"/>
</dbReference>
<evidence type="ECO:0000313" key="4">
    <source>
        <dbReference type="EMBL" id="SDG18642.1"/>
    </source>
</evidence>
<evidence type="ECO:0000259" key="3">
    <source>
        <dbReference type="PROSITE" id="PS51194"/>
    </source>
</evidence>
<dbReference type="SUPFAM" id="SSF52540">
    <property type="entry name" value="P-loop containing nucleoside triphosphate hydrolases"/>
    <property type="match status" value="2"/>
</dbReference>
<dbReference type="InterPro" id="IPR001650">
    <property type="entry name" value="Helicase_C-like"/>
</dbReference>
<dbReference type="GO" id="GO:0016787">
    <property type="term" value="F:hydrolase activity"/>
    <property type="evidence" value="ECO:0007669"/>
    <property type="project" value="UniProtKB-KW"/>
</dbReference>
<dbReference type="Proteomes" id="UP000183404">
    <property type="component" value="Unassembled WGS sequence"/>
</dbReference>
<dbReference type="GO" id="GO:0005524">
    <property type="term" value="F:ATP binding"/>
    <property type="evidence" value="ECO:0007669"/>
    <property type="project" value="InterPro"/>
</dbReference>
<dbReference type="SMART" id="SM00487">
    <property type="entry name" value="DEXDc"/>
    <property type="match status" value="1"/>
</dbReference>
<feature type="domain" description="Helicase C-terminal" evidence="3">
    <location>
        <begin position="406"/>
        <end position="587"/>
    </location>
</feature>
<dbReference type="PROSITE" id="PS51194">
    <property type="entry name" value="HELICASE_CTER"/>
    <property type="match status" value="1"/>
</dbReference>
<dbReference type="Pfam" id="PF00176">
    <property type="entry name" value="SNF2-rel_dom"/>
    <property type="match status" value="1"/>
</dbReference>
<dbReference type="GO" id="GO:0004386">
    <property type="term" value="F:helicase activity"/>
    <property type="evidence" value="ECO:0007669"/>
    <property type="project" value="UniProtKB-KW"/>
</dbReference>
<dbReference type="PANTHER" id="PTHR10799">
    <property type="entry name" value="SNF2/RAD54 HELICASE FAMILY"/>
    <property type="match status" value="1"/>
</dbReference>
<dbReference type="InterPro" id="IPR038718">
    <property type="entry name" value="SNF2-like_sf"/>
</dbReference>
<dbReference type="InterPro" id="IPR027417">
    <property type="entry name" value="P-loop_NTPase"/>
</dbReference>